<evidence type="ECO:0000313" key="1">
    <source>
        <dbReference type="EMBL" id="AWI34667.1"/>
    </source>
</evidence>
<dbReference type="OrthoDB" id="5334833at2"/>
<accession>A0A2U8FG07</accession>
<dbReference type="EMBL" id="CP021886">
    <property type="protein sequence ID" value="AWI34667.1"/>
    <property type="molecule type" value="Genomic_DNA"/>
</dbReference>
<sequence>MSRDDNFKEALKELKDCQAKHKITSCFLCDDAVGCDKKESFEDLVMRNLDTKIHSLQDCQREHNIRSCSVCKELLNCETRNAYVDAVYLSMNKGSGGSFEF</sequence>
<dbReference type="KEGG" id="had:CDV25_07745"/>
<evidence type="ECO:0000313" key="2">
    <source>
        <dbReference type="Proteomes" id="UP000244890"/>
    </source>
</evidence>
<organism evidence="1 2">
    <name type="scientific">Helicobacter apodemus</name>
    <dbReference type="NCBI Taxonomy" id="135569"/>
    <lineage>
        <taxon>Bacteria</taxon>
        <taxon>Pseudomonadati</taxon>
        <taxon>Campylobacterota</taxon>
        <taxon>Epsilonproteobacteria</taxon>
        <taxon>Campylobacterales</taxon>
        <taxon>Helicobacteraceae</taxon>
        <taxon>Helicobacter</taxon>
    </lineage>
</organism>
<reference evidence="1 2" key="1">
    <citation type="submission" date="2017-06" db="EMBL/GenBank/DDBJ databases">
        <title>Complete genome of Helicobacter apodemus.</title>
        <authorList>
            <person name="Cho S."/>
        </authorList>
    </citation>
    <scope>NUCLEOTIDE SEQUENCE [LARGE SCALE GENOMIC DNA]</scope>
    <source>
        <strain evidence="2">SNUVETPUB-15-01</strain>
    </source>
</reference>
<dbReference type="RefSeq" id="WP_108911464.1">
    <property type="nucleotide sequence ID" value="NZ_CP021886.1"/>
</dbReference>
<dbReference type="AlphaFoldDB" id="A0A2U8FG07"/>
<gene>
    <name evidence="1" type="ORF">CDV25_07745</name>
</gene>
<dbReference type="Proteomes" id="UP000244890">
    <property type="component" value="Chromosome"/>
</dbReference>
<protein>
    <submittedName>
        <fullName evidence="1">Uncharacterized protein</fullName>
    </submittedName>
</protein>
<name>A0A2U8FG07_9HELI</name>
<proteinExistence type="predicted"/>